<dbReference type="PANTHER" id="PTHR43096:SF10">
    <property type="entry name" value="CHAPERONE PROTEIN DNAJ A6, CHLOROPLASTIC"/>
    <property type="match status" value="1"/>
</dbReference>
<keyword evidence="1" id="KW-0812">Transmembrane</keyword>
<dbReference type="SUPFAM" id="SSF46565">
    <property type="entry name" value="Chaperone J-domain"/>
    <property type="match status" value="1"/>
</dbReference>
<dbReference type="GO" id="GO:0005737">
    <property type="term" value="C:cytoplasm"/>
    <property type="evidence" value="ECO:0007669"/>
    <property type="project" value="TreeGrafter"/>
</dbReference>
<evidence type="ECO:0000256" key="1">
    <source>
        <dbReference type="SAM" id="Phobius"/>
    </source>
</evidence>
<feature type="transmembrane region" description="Helical" evidence="1">
    <location>
        <begin position="131"/>
        <end position="151"/>
    </location>
</feature>
<gene>
    <name evidence="3" type="ORF">ENH_00046440</name>
</gene>
<protein>
    <submittedName>
        <fullName evidence="3">DnaJ homolog subfamily B member 9-like, related</fullName>
    </submittedName>
</protein>
<dbReference type="PROSITE" id="PS50076">
    <property type="entry name" value="DNAJ_2"/>
    <property type="match status" value="1"/>
</dbReference>
<feature type="domain" description="J" evidence="2">
    <location>
        <begin position="54"/>
        <end position="118"/>
    </location>
</feature>
<evidence type="ECO:0000313" key="3">
    <source>
        <dbReference type="EMBL" id="CDJ68005.1"/>
    </source>
</evidence>
<keyword evidence="4" id="KW-1185">Reference proteome</keyword>
<dbReference type="CDD" id="cd06257">
    <property type="entry name" value="DnaJ"/>
    <property type="match status" value="1"/>
</dbReference>
<dbReference type="AlphaFoldDB" id="U6N238"/>
<sequence length="164" mass="18827">MEDIFFHMLFVVPLTRWITNIERPWNRKSTKVGATIALIALFAIGVLQSSRAPNHFETIGVPPNAPPRVVSSAYRRLSLMYHPDKNPSMEAKEMFAKIREAHEVISSEKRREAFCRFGDFSPEGAIDEEHFFDVFLVALFHAFIPFIFGYLHTFGEHSAVSRQV</sequence>
<keyword evidence="1" id="KW-1133">Transmembrane helix</keyword>
<dbReference type="Pfam" id="PF00226">
    <property type="entry name" value="DnaJ"/>
    <property type="match status" value="1"/>
</dbReference>
<dbReference type="SMART" id="SM00271">
    <property type="entry name" value="DnaJ"/>
    <property type="match status" value="1"/>
</dbReference>
<dbReference type="GeneID" id="25474800"/>
<dbReference type="OrthoDB" id="10250354at2759"/>
<dbReference type="VEuPathDB" id="ToxoDB:ENH_00046440"/>
<dbReference type="InterPro" id="IPR036869">
    <property type="entry name" value="J_dom_sf"/>
</dbReference>
<dbReference type="Proteomes" id="UP000030754">
    <property type="component" value="Unassembled WGS sequence"/>
</dbReference>
<dbReference type="PRINTS" id="PR00625">
    <property type="entry name" value="JDOMAIN"/>
</dbReference>
<dbReference type="PANTHER" id="PTHR43096">
    <property type="entry name" value="DNAJ HOMOLOG 1, MITOCHONDRIAL-RELATED"/>
    <property type="match status" value="1"/>
</dbReference>
<dbReference type="InterPro" id="IPR001623">
    <property type="entry name" value="DnaJ_domain"/>
</dbReference>
<dbReference type="Gene3D" id="1.10.287.110">
    <property type="entry name" value="DnaJ domain"/>
    <property type="match status" value="1"/>
</dbReference>
<dbReference type="GO" id="GO:0042026">
    <property type="term" value="P:protein refolding"/>
    <property type="evidence" value="ECO:0007669"/>
    <property type="project" value="TreeGrafter"/>
</dbReference>
<organism evidence="3 4">
    <name type="scientific">Eimeria necatrix</name>
    <dbReference type="NCBI Taxonomy" id="51315"/>
    <lineage>
        <taxon>Eukaryota</taxon>
        <taxon>Sar</taxon>
        <taxon>Alveolata</taxon>
        <taxon>Apicomplexa</taxon>
        <taxon>Conoidasida</taxon>
        <taxon>Coccidia</taxon>
        <taxon>Eucoccidiorida</taxon>
        <taxon>Eimeriorina</taxon>
        <taxon>Eimeriidae</taxon>
        <taxon>Eimeria</taxon>
    </lineage>
</organism>
<reference evidence="3" key="1">
    <citation type="submission" date="2013-10" db="EMBL/GenBank/DDBJ databases">
        <title>Genomic analysis of the causative agents of coccidiosis in chickens.</title>
        <authorList>
            <person name="Reid A.J."/>
            <person name="Blake D."/>
            <person name="Billington K."/>
            <person name="Browne H."/>
            <person name="Dunn M."/>
            <person name="Hung S."/>
            <person name="Kawahara F."/>
            <person name="Miranda-Saavedra D."/>
            <person name="Mourier T."/>
            <person name="Nagra H."/>
            <person name="Otto T.D."/>
            <person name="Rawlings N."/>
            <person name="Sanchez A."/>
            <person name="Sanders M."/>
            <person name="Subramaniam C."/>
            <person name="Tay Y."/>
            <person name="Dear P."/>
            <person name="Doerig C."/>
            <person name="Gruber A."/>
            <person name="Parkinson J."/>
            <person name="Shirley M."/>
            <person name="Wan K.L."/>
            <person name="Berriman M."/>
            <person name="Tomley F."/>
            <person name="Pain A."/>
        </authorList>
    </citation>
    <scope>NUCLEOTIDE SEQUENCE [LARGE SCALE GENOMIC DNA]</scope>
    <source>
        <strain evidence="3">Houghton</strain>
    </source>
</reference>
<name>U6N238_9EIME</name>
<dbReference type="EMBL" id="HG725282">
    <property type="protein sequence ID" value="CDJ68005.1"/>
    <property type="molecule type" value="Genomic_DNA"/>
</dbReference>
<keyword evidence="1" id="KW-0472">Membrane</keyword>
<dbReference type="GO" id="GO:0051082">
    <property type="term" value="F:unfolded protein binding"/>
    <property type="evidence" value="ECO:0007669"/>
    <property type="project" value="TreeGrafter"/>
</dbReference>
<evidence type="ECO:0000259" key="2">
    <source>
        <dbReference type="PROSITE" id="PS50076"/>
    </source>
</evidence>
<evidence type="ECO:0000313" key="4">
    <source>
        <dbReference type="Proteomes" id="UP000030754"/>
    </source>
</evidence>
<feature type="non-terminal residue" evidence="3">
    <location>
        <position position="164"/>
    </location>
</feature>
<dbReference type="RefSeq" id="XP_013436472.1">
    <property type="nucleotide sequence ID" value="XM_013581018.1"/>
</dbReference>
<reference evidence="3" key="2">
    <citation type="submission" date="2013-10" db="EMBL/GenBank/DDBJ databases">
        <authorList>
            <person name="Aslett M."/>
        </authorList>
    </citation>
    <scope>NUCLEOTIDE SEQUENCE [LARGE SCALE GENOMIC DNA]</scope>
    <source>
        <strain evidence="3">Houghton</strain>
    </source>
</reference>
<proteinExistence type="predicted"/>
<accession>U6N238</accession>